<comment type="caution">
    <text evidence="1">The sequence shown here is derived from an EMBL/GenBank/DDBJ whole genome shotgun (WGS) entry which is preliminary data.</text>
</comment>
<evidence type="ECO:0000313" key="2">
    <source>
        <dbReference type="Proteomes" id="UP000293547"/>
    </source>
</evidence>
<dbReference type="Proteomes" id="UP000293547">
    <property type="component" value="Unassembled WGS sequence"/>
</dbReference>
<reference evidence="1 2" key="1">
    <citation type="journal article" date="2019" name="bioRxiv">
        <title>Genomics, evolutionary history and diagnostics of the Alternaria alternata species group including apple and Asian pear pathotypes.</title>
        <authorList>
            <person name="Armitage A.D."/>
            <person name="Cockerton H.M."/>
            <person name="Sreenivasaprasad S."/>
            <person name="Woodhall J.W."/>
            <person name="Lane C.R."/>
            <person name="Harrison R.J."/>
            <person name="Clarkson J.P."/>
        </authorList>
    </citation>
    <scope>NUCLEOTIDE SEQUENCE [LARGE SCALE GENOMIC DNA]</scope>
    <source>
        <strain evidence="1 2">FERA 650</strain>
    </source>
</reference>
<accession>A0ACB6F6Q1</accession>
<gene>
    <name evidence="1" type="ORF">AG0111_0g11748</name>
</gene>
<evidence type="ECO:0000313" key="1">
    <source>
        <dbReference type="EMBL" id="KAB2100107.1"/>
    </source>
</evidence>
<sequence length="236" mass="26722">MFSTMILLDPAIGPPDMGLATLDLGQLTLRRRTQWPTREDAEKALRTSFSTWDSQVLNLLIKHSIHSDKQSIEMEDGPVSLVTGRYQELVNYIKPSFIRSGKVNGQELIHQTGPVDMYHMLGLVTCSALYLCGGESTLSVPRVRDLWLNRTAKLSYSKEPGETRKVDERIVPDTGHFLPMEEPKKCADIIADWIEKDKCIAWNCCVGKRGKTWCELSNASKEMSAEAWMKYLQSKL</sequence>
<protein>
    <submittedName>
        <fullName evidence="1">Uncharacterized protein</fullName>
    </submittedName>
</protein>
<proteinExistence type="predicted"/>
<dbReference type="EMBL" id="PDWZ02000014">
    <property type="protein sequence ID" value="KAB2100107.1"/>
    <property type="molecule type" value="Genomic_DNA"/>
</dbReference>
<keyword evidence="2" id="KW-1185">Reference proteome</keyword>
<name>A0ACB6F6Q1_9PLEO</name>
<organism evidence="1 2">
    <name type="scientific">Alternaria gaisen</name>
    <dbReference type="NCBI Taxonomy" id="167740"/>
    <lineage>
        <taxon>Eukaryota</taxon>
        <taxon>Fungi</taxon>
        <taxon>Dikarya</taxon>
        <taxon>Ascomycota</taxon>
        <taxon>Pezizomycotina</taxon>
        <taxon>Dothideomycetes</taxon>
        <taxon>Pleosporomycetidae</taxon>
        <taxon>Pleosporales</taxon>
        <taxon>Pleosporineae</taxon>
        <taxon>Pleosporaceae</taxon>
        <taxon>Alternaria</taxon>
        <taxon>Alternaria sect. Alternaria</taxon>
    </lineage>
</organism>